<organism evidence="2 3">
    <name type="scientific">Terriglobus roseus</name>
    <dbReference type="NCBI Taxonomy" id="392734"/>
    <lineage>
        <taxon>Bacteria</taxon>
        <taxon>Pseudomonadati</taxon>
        <taxon>Acidobacteriota</taxon>
        <taxon>Terriglobia</taxon>
        <taxon>Terriglobales</taxon>
        <taxon>Acidobacteriaceae</taxon>
        <taxon>Terriglobus</taxon>
    </lineage>
</organism>
<dbReference type="RefSeq" id="WP_083344097.1">
    <property type="nucleotide sequence ID" value="NZ_LT629690.1"/>
</dbReference>
<protein>
    <submittedName>
        <fullName evidence="2">Endonuclease/Exonuclease/phosphatase family protein</fullName>
    </submittedName>
</protein>
<dbReference type="GO" id="GO:0004527">
    <property type="term" value="F:exonuclease activity"/>
    <property type="evidence" value="ECO:0007669"/>
    <property type="project" value="UniProtKB-KW"/>
</dbReference>
<gene>
    <name evidence="2" type="ORF">SAMN05444167_0892</name>
</gene>
<reference evidence="2 3" key="1">
    <citation type="submission" date="2016-10" db="EMBL/GenBank/DDBJ databases">
        <authorList>
            <person name="de Groot N.N."/>
        </authorList>
    </citation>
    <scope>NUCLEOTIDE SEQUENCE [LARGE SCALE GENOMIC DNA]</scope>
    <source>
        <strain evidence="2 3">GAS232</strain>
    </source>
</reference>
<name>A0A1G7H2H5_9BACT</name>
<evidence type="ECO:0000259" key="1">
    <source>
        <dbReference type="Pfam" id="PF03372"/>
    </source>
</evidence>
<keyword evidence="2" id="KW-0269">Exonuclease</keyword>
<keyword evidence="2" id="KW-0378">Hydrolase</keyword>
<evidence type="ECO:0000313" key="2">
    <source>
        <dbReference type="EMBL" id="SDE94555.1"/>
    </source>
</evidence>
<sequence>MRIMTWNCCWRLADKIQAIFAEKPDIAVIQECSKQDLELVSNDYKSLWLGGDLKHGLGMIYHNDYSVQSVKNSDLLSFAAVELLGPRAFTLIAAWNCKEGGSSYPEHLHLFLDQHAEWFNARPVVFAGDLNSQAGASFDKGRRRHIDFVERMSQLGLTDCPEKNQSATFEQTYRHQWSSSSVFHLDYIFIPEDWAPKVSSVTVGASTHWSRLSDHSPIILTIAE</sequence>
<dbReference type="EMBL" id="LT629690">
    <property type="protein sequence ID" value="SDE94555.1"/>
    <property type="molecule type" value="Genomic_DNA"/>
</dbReference>
<dbReference type="Gene3D" id="3.60.10.10">
    <property type="entry name" value="Endonuclease/exonuclease/phosphatase"/>
    <property type="match status" value="1"/>
</dbReference>
<dbReference type="SUPFAM" id="SSF56219">
    <property type="entry name" value="DNase I-like"/>
    <property type="match status" value="1"/>
</dbReference>
<dbReference type="AlphaFoldDB" id="A0A1G7H2H5"/>
<dbReference type="Proteomes" id="UP000182427">
    <property type="component" value="Chromosome I"/>
</dbReference>
<keyword evidence="2" id="KW-0540">Nuclease</keyword>
<dbReference type="GO" id="GO:0004519">
    <property type="term" value="F:endonuclease activity"/>
    <property type="evidence" value="ECO:0007669"/>
    <property type="project" value="UniProtKB-KW"/>
</dbReference>
<feature type="domain" description="Endonuclease/exonuclease/phosphatase" evidence="1">
    <location>
        <begin position="4"/>
        <end position="215"/>
    </location>
</feature>
<accession>A0A1G7H2H5</accession>
<dbReference type="OrthoDB" id="9803914at2"/>
<dbReference type="InterPro" id="IPR005135">
    <property type="entry name" value="Endo/exonuclease/phosphatase"/>
</dbReference>
<dbReference type="InterPro" id="IPR036691">
    <property type="entry name" value="Endo/exonu/phosph_ase_sf"/>
</dbReference>
<keyword evidence="2" id="KW-0255">Endonuclease</keyword>
<proteinExistence type="predicted"/>
<evidence type="ECO:0000313" key="3">
    <source>
        <dbReference type="Proteomes" id="UP000182427"/>
    </source>
</evidence>
<dbReference type="Pfam" id="PF03372">
    <property type="entry name" value="Exo_endo_phos"/>
    <property type="match status" value="1"/>
</dbReference>
<keyword evidence="3" id="KW-1185">Reference proteome</keyword>